<keyword evidence="4 8" id="KW-0732">Signal</keyword>
<gene>
    <name evidence="9" type="ORF">TrST_g10183</name>
</gene>
<evidence type="ECO:0000256" key="8">
    <source>
        <dbReference type="SAM" id="SignalP"/>
    </source>
</evidence>
<evidence type="ECO:0000256" key="4">
    <source>
        <dbReference type="ARBA" id="ARBA00022729"/>
    </source>
</evidence>
<evidence type="ECO:0000256" key="6">
    <source>
        <dbReference type="ARBA" id="ARBA00023277"/>
    </source>
</evidence>
<protein>
    <recommendedName>
        <fullName evidence="11">Feruloyl esterase</fullName>
    </recommendedName>
</protein>
<proteinExistence type="predicted"/>
<keyword evidence="3" id="KW-0858">Xylan degradation</keyword>
<reference evidence="10" key="1">
    <citation type="journal article" date="2023" name="Commun. Biol.">
        <title>Genome analysis of Parmales, the sister group of diatoms, reveals the evolutionary specialization of diatoms from phago-mixotrophs to photoautotrophs.</title>
        <authorList>
            <person name="Ban H."/>
            <person name="Sato S."/>
            <person name="Yoshikawa S."/>
            <person name="Yamada K."/>
            <person name="Nakamura Y."/>
            <person name="Ichinomiya M."/>
            <person name="Sato N."/>
            <person name="Blanc-Mathieu R."/>
            <person name="Endo H."/>
            <person name="Kuwata A."/>
            <person name="Ogata H."/>
        </authorList>
    </citation>
    <scope>NUCLEOTIDE SEQUENCE [LARGE SCALE GENOMIC DNA]</scope>
    <source>
        <strain evidence="10">NIES 3701</strain>
    </source>
</reference>
<sequence>MNFATALTVGFALALSSPCNAAQCTHSCSSEFVNNCVPFQNQGYEVCRDEIDGANMPMPLSNAGCVAGCQDTDEMAATKDDNGDTTTCSLGAEAFVANEQGSPITLCSEQICSLWSGRGTTACKVLMDVPSTCTGAAGQKCPLIFFFHGAGGQNSMWVNSVGPDIHDGTNDFIGIYPQGVDNQWNTGSQSGAVSEVDDVAFVVSIKNDILKKYFSWDGSFFAYGHSNGAALANKLAANGVGFHGIAAAASQLIQTPESSADPAGSSYLYNTIPNPVAQLIPMFSLHGDSDGTIPYDGGVLFGGPYVLYSEADSQRIYADLNGCTSDETYSETTVPAVTDSGVTSTATKYTYDACNVVGYKVSGGDHGVANSIDGKAITKVAMEFFKDVDGVVSSAVLTEDHSADDGAANGLSGVSFGAIFAALITALSLLNQ</sequence>
<evidence type="ECO:0000256" key="1">
    <source>
        <dbReference type="ARBA" id="ARBA00004613"/>
    </source>
</evidence>
<keyword evidence="5" id="KW-0378">Hydrolase</keyword>
<evidence type="ECO:0008006" key="11">
    <source>
        <dbReference type="Google" id="ProtNLM"/>
    </source>
</evidence>
<dbReference type="Gene3D" id="3.40.50.1820">
    <property type="entry name" value="alpha/beta hydrolase"/>
    <property type="match status" value="1"/>
</dbReference>
<dbReference type="InterPro" id="IPR029058">
    <property type="entry name" value="AB_hydrolase_fold"/>
</dbReference>
<dbReference type="SUPFAM" id="SSF53474">
    <property type="entry name" value="alpha/beta-Hydrolases"/>
    <property type="match status" value="1"/>
</dbReference>
<evidence type="ECO:0000256" key="7">
    <source>
        <dbReference type="ARBA" id="ARBA00023326"/>
    </source>
</evidence>
<evidence type="ECO:0000256" key="5">
    <source>
        <dbReference type="ARBA" id="ARBA00022801"/>
    </source>
</evidence>
<dbReference type="OrthoDB" id="424610at2759"/>
<evidence type="ECO:0000313" key="9">
    <source>
        <dbReference type="EMBL" id="GMH66012.1"/>
    </source>
</evidence>
<dbReference type="PANTHER" id="PTHR38050">
    <property type="match status" value="1"/>
</dbReference>
<evidence type="ECO:0000256" key="3">
    <source>
        <dbReference type="ARBA" id="ARBA00022651"/>
    </source>
</evidence>
<keyword evidence="10" id="KW-1185">Reference proteome</keyword>
<evidence type="ECO:0000256" key="2">
    <source>
        <dbReference type="ARBA" id="ARBA00022525"/>
    </source>
</evidence>
<dbReference type="Proteomes" id="UP001165085">
    <property type="component" value="Unassembled WGS sequence"/>
</dbReference>
<dbReference type="GO" id="GO:0005576">
    <property type="term" value="C:extracellular region"/>
    <property type="evidence" value="ECO:0007669"/>
    <property type="project" value="UniProtKB-SubCell"/>
</dbReference>
<organism evidence="9 10">
    <name type="scientific">Triparma strigata</name>
    <dbReference type="NCBI Taxonomy" id="1606541"/>
    <lineage>
        <taxon>Eukaryota</taxon>
        <taxon>Sar</taxon>
        <taxon>Stramenopiles</taxon>
        <taxon>Ochrophyta</taxon>
        <taxon>Bolidophyceae</taxon>
        <taxon>Parmales</taxon>
        <taxon>Triparmaceae</taxon>
        <taxon>Triparma</taxon>
    </lineage>
</organism>
<comment type="caution">
    <text evidence="9">The sequence shown here is derived from an EMBL/GenBank/DDBJ whole genome shotgun (WGS) entry which is preliminary data.</text>
</comment>
<evidence type="ECO:0000313" key="10">
    <source>
        <dbReference type="Proteomes" id="UP001165085"/>
    </source>
</evidence>
<dbReference type="InterPro" id="IPR043595">
    <property type="entry name" value="FaeB/C/D"/>
</dbReference>
<keyword evidence="7" id="KW-0624">Polysaccharide degradation</keyword>
<feature type="chain" id="PRO_5040916897" description="Feruloyl esterase" evidence="8">
    <location>
        <begin position="22"/>
        <end position="432"/>
    </location>
</feature>
<feature type="signal peptide" evidence="8">
    <location>
        <begin position="1"/>
        <end position="21"/>
    </location>
</feature>
<dbReference type="EMBL" id="BRXY01000105">
    <property type="protein sequence ID" value="GMH66012.1"/>
    <property type="molecule type" value="Genomic_DNA"/>
</dbReference>
<dbReference type="GO" id="GO:0030600">
    <property type="term" value="F:feruloyl esterase activity"/>
    <property type="evidence" value="ECO:0007669"/>
    <property type="project" value="InterPro"/>
</dbReference>
<dbReference type="GO" id="GO:0045493">
    <property type="term" value="P:xylan catabolic process"/>
    <property type="evidence" value="ECO:0007669"/>
    <property type="project" value="UniProtKB-KW"/>
</dbReference>
<keyword evidence="2" id="KW-0964">Secreted</keyword>
<dbReference type="AlphaFoldDB" id="A0A9W7A580"/>
<comment type="subcellular location">
    <subcellularLocation>
        <location evidence="1">Secreted</location>
    </subcellularLocation>
</comment>
<keyword evidence="6" id="KW-0119">Carbohydrate metabolism</keyword>
<dbReference type="PANTHER" id="PTHR38050:SF2">
    <property type="entry name" value="FERULOYL ESTERASE C-RELATED"/>
    <property type="match status" value="1"/>
</dbReference>
<accession>A0A9W7A580</accession>
<name>A0A9W7A580_9STRA</name>